<feature type="region of interest" description="Histidinol-phosphatase" evidence="12">
    <location>
        <begin position="1"/>
        <end position="186"/>
    </location>
</feature>
<evidence type="ECO:0000256" key="4">
    <source>
        <dbReference type="ARBA" id="ARBA00022605"/>
    </source>
</evidence>
<proteinExistence type="inferred from homology"/>
<dbReference type="FunFam" id="3.30.230.40:FF:000001">
    <property type="entry name" value="Imidazoleglycerol-phosphate dehydratase HisB"/>
    <property type="match status" value="1"/>
</dbReference>
<keyword evidence="5 12" id="KW-0479">Metal-binding</keyword>
<protein>
    <recommendedName>
        <fullName evidence="12">Histidine biosynthesis bifunctional protein HisB</fullName>
    </recommendedName>
    <domain>
        <recommendedName>
            <fullName evidence="12">Histidinol-phosphatase</fullName>
            <ecNumber evidence="12">3.1.3.15</ecNumber>
        </recommendedName>
    </domain>
    <domain>
        <recommendedName>
            <fullName evidence="12">Imidazoleglycerol-phosphate dehydratase</fullName>
            <shortName evidence="12">IGPD</shortName>
            <ecNumber evidence="12">4.2.1.19</ecNumber>
        </recommendedName>
    </domain>
</protein>
<dbReference type="NCBIfam" id="TIGR01656">
    <property type="entry name" value="Histidinol-ppas"/>
    <property type="match status" value="1"/>
</dbReference>
<dbReference type="RefSeq" id="WP_147086536.1">
    <property type="nucleotide sequence ID" value="NZ_VORM01000005.1"/>
</dbReference>
<keyword evidence="3 12" id="KW-0963">Cytoplasm</keyword>
<dbReference type="NCBIfam" id="NF003937">
    <property type="entry name" value="PRK05446.1"/>
    <property type="match status" value="1"/>
</dbReference>
<keyword evidence="9 12" id="KW-0456">Lyase</keyword>
<dbReference type="NCBIfam" id="NF002111">
    <property type="entry name" value="PRK00951.2-1"/>
    <property type="match status" value="1"/>
</dbReference>
<dbReference type="InterPro" id="IPR036412">
    <property type="entry name" value="HAD-like_sf"/>
</dbReference>
<feature type="binding site" evidence="12">
    <location>
        <position position="128"/>
    </location>
    <ligand>
        <name>Mg(2+)</name>
        <dbReference type="ChEBI" id="CHEBI:18420"/>
    </ligand>
</feature>
<keyword evidence="8 12" id="KW-0368">Histidine biosynthesis</keyword>
<dbReference type="Gene3D" id="3.40.50.1000">
    <property type="entry name" value="HAD superfamily/HAD-like"/>
    <property type="match status" value="1"/>
</dbReference>
<dbReference type="InterPro" id="IPR005954">
    <property type="entry name" value="HisB_N"/>
</dbReference>
<name>A0A5C6ZGP7_9FLAO</name>
<keyword evidence="10 12" id="KW-0511">Multifunctional enzyme</keyword>
<dbReference type="SUPFAM" id="SSF56784">
    <property type="entry name" value="HAD-like"/>
    <property type="match status" value="1"/>
</dbReference>
<evidence type="ECO:0000313" key="14">
    <source>
        <dbReference type="Proteomes" id="UP000321578"/>
    </source>
</evidence>
<dbReference type="Pfam" id="PF13242">
    <property type="entry name" value="Hydrolase_like"/>
    <property type="match status" value="1"/>
</dbReference>
<comment type="pathway">
    <text evidence="2 12">Amino-acid biosynthesis; L-histidine biosynthesis; L-histidine from 5-phospho-alpha-D-ribose 1-diphosphate: step 6/9.</text>
</comment>
<feature type="binding site" evidence="12">
    <location>
        <position position="10"/>
    </location>
    <ligand>
        <name>Mg(2+)</name>
        <dbReference type="ChEBI" id="CHEBI:18420"/>
    </ligand>
</feature>
<dbReference type="EC" id="4.2.1.19" evidence="12"/>
<dbReference type="InterPro" id="IPR006543">
    <property type="entry name" value="Histidinol-phos"/>
</dbReference>
<comment type="catalytic activity">
    <reaction evidence="12">
        <text>D-erythro-1-(imidazol-4-yl)glycerol 3-phosphate = 3-(imidazol-4-yl)-2-oxopropyl phosphate + H2O</text>
        <dbReference type="Rhea" id="RHEA:11040"/>
        <dbReference type="ChEBI" id="CHEBI:15377"/>
        <dbReference type="ChEBI" id="CHEBI:57766"/>
        <dbReference type="ChEBI" id="CHEBI:58278"/>
        <dbReference type="EC" id="4.2.1.19"/>
    </reaction>
</comment>
<dbReference type="PANTHER" id="PTHR23133:SF2">
    <property type="entry name" value="IMIDAZOLEGLYCEROL-PHOSPHATE DEHYDRATASE"/>
    <property type="match status" value="1"/>
</dbReference>
<dbReference type="NCBIfam" id="TIGR01261">
    <property type="entry name" value="hisB_Nterm"/>
    <property type="match status" value="1"/>
</dbReference>
<dbReference type="PANTHER" id="PTHR23133">
    <property type="entry name" value="IMIDAZOLEGLYCEROL-PHOSPHATE DEHYDRATASE HIS7"/>
    <property type="match status" value="1"/>
</dbReference>
<dbReference type="InterPro" id="IPR020568">
    <property type="entry name" value="Ribosomal_Su5_D2-typ_SF"/>
</dbReference>
<dbReference type="FunFam" id="3.30.230.40:FF:000003">
    <property type="entry name" value="Imidazoleglycerol-phosphate dehydratase HisB"/>
    <property type="match status" value="1"/>
</dbReference>
<evidence type="ECO:0000256" key="7">
    <source>
        <dbReference type="ARBA" id="ARBA00022842"/>
    </source>
</evidence>
<dbReference type="GO" id="GO:0005737">
    <property type="term" value="C:cytoplasm"/>
    <property type="evidence" value="ECO:0007669"/>
    <property type="project" value="UniProtKB-SubCell"/>
</dbReference>
<organism evidence="13 14">
    <name type="scientific">Subsaximicrobium wynnwilliamsii</name>
    <dbReference type="NCBI Taxonomy" id="291179"/>
    <lineage>
        <taxon>Bacteria</taxon>
        <taxon>Pseudomonadati</taxon>
        <taxon>Bacteroidota</taxon>
        <taxon>Flavobacteriia</taxon>
        <taxon>Flavobacteriales</taxon>
        <taxon>Flavobacteriaceae</taxon>
        <taxon>Subsaximicrobium</taxon>
    </lineage>
</organism>
<comment type="similarity">
    <text evidence="12">In the C-terminal section; belongs to the imidazoleglycerol-phosphate dehydratase family.</text>
</comment>
<evidence type="ECO:0000256" key="2">
    <source>
        <dbReference type="ARBA" id="ARBA00005047"/>
    </source>
</evidence>
<dbReference type="CDD" id="cd07914">
    <property type="entry name" value="IGPD"/>
    <property type="match status" value="1"/>
</dbReference>
<dbReference type="HAMAP" id="MF_01022">
    <property type="entry name" value="Bifunc_HisB"/>
    <property type="match status" value="1"/>
</dbReference>
<dbReference type="EC" id="3.1.3.15" evidence="12"/>
<keyword evidence="6 12" id="KW-0378">Hydrolase</keyword>
<evidence type="ECO:0000256" key="12">
    <source>
        <dbReference type="HAMAP-Rule" id="MF_01022"/>
    </source>
</evidence>
<dbReference type="OrthoDB" id="9790411at2"/>
<dbReference type="Gene3D" id="3.30.230.40">
    <property type="entry name" value="Imidazole glycerol phosphate dehydratase, domain 1"/>
    <property type="match status" value="2"/>
</dbReference>
<dbReference type="NCBIfam" id="TIGR01662">
    <property type="entry name" value="HAD-SF-IIIA"/>
    <property type="match status" value="1"/>
</dbReference>
<dbReference type="InterPro" id="IPR020566">
    <property type="entry name" value="His_synth_bifunc_HisB"/>
</dbReference>
<sequence length="377" mass="42889">MKRILFIDRDGTLIKEPADEQIDSFEKLEFYPKVFQYLSRIAKELDFEIVMITNQDGLGTAVYPENTFWPVHNFMLQTFEAEGIVFKEQFIDRTFAKDNAATRKPNTGLLTQYFTADYDLANSFVIGDRLTDIELAKNLGAKGIFINDHTHLGTDEITVKRDALEDFIALESNDWESIYKFLKTDARTGSIIRNTNETKIKIVLNLDGTGKSNIDTGIAFFDHMLDQIARHGQLDLNVDVKGDLEVDEHHTIEDTAIALGEVFASTLGNKLGIERYGFSLPMDDCFAQAAIDFGGRNWLVWEADFKREMIGKMPTEMFYHFFKSFTDGAKCNLNIKAEGNNEHHKIEAIFKAFAKAIKMAVKRDVEKMILPSTKGML</sequence>
<keyword evidence="14" id="KW-1185">Reference proteome</keyword>
<comment type="catalytic activity">
    <reaction evidence="11 12">
        <text>L-histidinol phosphate + H2O = L-histidinol + phosphate</text>
        <dbReference type="Rhea" id="RHEA:14465"/>
        <dbReference type="ChEBI" id="CHEBI:15377"/>
        <dbReference type="ChEBI" id="CHEBI:43474"/>
        <dbReference type="ChEBI" id="CHEBI:57699"/>
        <dbReference type="ChEBI" id="CHEBI:57980"/>
        <dbReference type="EC" id="3.1.3.15"/>
    </reaction>
</comment>
<evidence type="ECO:0000313" key="13">
    <source>
        <dbReference type="EMBL" id="TXD88911.1"/>
    </source>
</evidence>
<dbReference type="AlphaFoldDB" id="A0A5C6ZGP7"/>
<dbReference type="HAMAP" id="MF_00076">
    <property type="entry name" value="HisB"/>
    <property type="match status" value="1"/>
</dbReference>
<dbReference type="PROSITE" id="PS00955">
    <property type="entry name" value="IGP_DEHYDRATASE_2"/>
    <property type="match status" value="1"/>
</dbReference>
<gene>
    <name evidence="12 13" type="primary">hisB</name>
    <name evidence="13" type="ORF">ESY86_10455</name>
</gene>
<evidence type="ECO:0000256" key="11">
    <source>
        <dbReference type="ARBA" id="ARBA00049158"/>
    </source>
</evidence>
<comment type="cofactor">
    <cofactor evidence="1 12">
        <name>Mg(2+)</name>
        <dbReference type="ChEBI" id="CHEBI:18420"/>
    </cofactor>
</comment>
<evidence type="ECO:0000256" key="9">
    <source>
        <dbReference type="ARBA" id="ARBA00023239"/>
    </source>
</evidence>
<dbReference type="PROSITE" id="PS00954">
    <property type="entry name" value="IGP_DEHYDRATASE_1"/>
    <property type="match status" value="1"/>
</dbReference>
<reference evidence="13 14" key="1">
    <citation type="submission" date="2019-08" db="EMBL/GenBank/DDBJ databases">
        <title>Genomes of Subsaximicrobium wynnwilliamsii strains.</title>
        <authorList>
            <person name="Bowman J.P."/>
        </authorList>
    </citation>
    <scope>NUCLEOTIDE SEQUENCE [LARGE SCALE GENOMIC DNA]</scope>
    <source>
        <strain evidence="13 14">2-80-2</strain>
    </source>
</reference>
<evidence type="ECO:0000256" key="3">
    <source>
        <dbReference type="ARBA" id="ARBA00022490"/>
    </source>
</evidence>
<dbReference type="GO" id="GO:0004424">
    <property type="term" value="F:imidazoleglycerol-phosphate dehydratase activity"/>
    <property type="evidence" value="ECO:0007669"/>
    <property type="project" value="UniProtKB-UniRule"/>
</dbReference>
<comment type="similarity">
    <text evidence="12">In the N-terminal section; belongs to the histidinol-phosphatase family.</text>
</comment>
<dbReference type="InterPro" id="IPR000807">
    <property type="entry name" value="ImidazoleglycerolP_deHydtase"/>
</dbReference>
<evidence type="ECO:0000256" key="1">
    <source>
        <dbReference type="ARBA" id="ARBA00001946"/>
    </source>
</evidence>
<comment type="caution">
    <text evidence="13">The sequence shown here is derived from an EMBL/GenBank/DDBJ whole genome shotgun (WGS) entry which is preliminary data.</text>
</comment>
<feature type="active site" description="Proton donor" evidence="12">
    <location>
        <position position="10"/>
    </location>
</feature>
<evidence type="ECO:0000256" key="6">
    <source>
        <dbReference type="ARBA" id="ARBA00022801"/>
    </source>
</evidence>
<evidence type="ECO:0000256" key="10">
    <source>
        <dbReference type="ARBA" id="ARBA00023268"/>
    </source>
</evidence>
<comment type="pathway">
    <text evidence="12">Amino-acid biosynthesis; L-histidine biosynthesis; L-histidine from 5-phospho-alpha-D-ribose 1-diphosphate: step 8/9.</text>
</comment>
<dbReference type="SUPFAM" id="SSF54211">
    <property type="entry name" value="Ribosomal protein S5 domain 2-like"/>
    <property type="match status" value="2"/>
</dbReference>
<accession>A0A5C6ZGP7</accession>
<feature type="binding site" evidence="12">
    <location>
        <position position="8"/>
    </location>
    <ligand>
        <name>Mg(2+)</name>
        <dbReference type="ChEBI" id="CHEBI:18420"/>
    </ligand>
</feature>
<dbReference type="InterPro" id="IPR023214">
    <property type="entry name" value="HAD_sf"/>
</dbReference>
<keyword evidence="7 12" id="KW-0460">Magnesium</keyword>
<feature type="active site" description="Nucleophile" evidence="12">
    <location>
        <position position="8"/>
    </location>
</feature>
<evidence type="ECO:0000256" key="8">
    <source>
        <dbReference type="ARBA" id="ARBA00023102"/>
    </source>
</evidence>
<dbReference type="Proteomes" id="UP000321578">
    <property type="component" value="Unassembled WGS sequence"/>
</dbReference>
<dbReference type="Pfam" id="PF00475">
    <property type="entry name" value="IGPD"/>
    <property type="match status" value="1"/>
</dbReference>
<comment type="subcellular location">
    <subcellularLocation>
        <location evidence="12">Cytoplasm</location>
    </subcellularLocation>
</comment>
<dbReference type="InterPro" id="IPR038494">
    <property type="entry name" value="IGPD_sf"/>
</dbReference>
<comment type="caution">
    <text evidence="12">Lacks conserved residue(s) required for the propagation of feature annotation.</text>
</comment>
<dbReference type="UniPathway" id="UPA00031">
    <property type="reaction ID" value="UER00011"/>
</dbReference>
<dbReference type="GO" id="GO:0046872">
    <property type="term" value="F:metal ion binding"/>
    <property type="evidence" value="ECO:0007669"/>
    <property type="project" value="UniProtKB-KW"/>
</dbReference>
<keyword evidence="4 12" id="KW-0028">Amino-acid biosynthesis</keyword>
<evidence type="ECO:0000256" key="5">
    <source>
        <dbReference type="ARBA" id="ARBA00022723"/>
    </source>
</evidence>
<dbReference type="InterPro" id="IPR006549">
    <property type="entry name" value="HAD-SF_hydro_IIIA"/>
</dbReference>
<feature type="region of interest" description="Imidazoleglycerol-phosphate dehydratase" evidence="12">
    <location>
        <begin position="187"/>
        <end position="377"/>
    </location>
</feature>
<dbReference type="GO" id="GO:0000105">
    <property type="term" value="P:L-histidine biosynthetic process"/>
    <property type="evidence" value="ECO:0007669"/>
    <property type="project" value="UniProtKB-UniRule"/>
</dbReference>
<dbReference type="GO" id="GO:0004401">
    <property type="term" value="F:histidinol-phosphatase activity"/>
    <property type="evidence" value="ECO:0007669"/>
    <property type="project" value="UniProtKB-UniRule"/>
</dbReference>
<dbReference type="EMBL" id="VORO01000010">
    <property type="protein sequence ID" value="TXD88911.1"/>
    <property type="molecule type" value="Genomic_DNA"/>
</dbReference>
<dbReference type="InterPro" id="IPR020565">
    <property type="entry name" value="ImidazoleglycerP_deHydtase_CS"/>
</dbReference>